<dbReference type="Proteomes" id="UP000268014">
    <property type="component" value="Unassembled WGS sequence"/>
</dbReference>
<evidence type="ECO:0000313" key="1">
    <source>
        <dbReference type="EMBL" id="VDO31097.1"/>
    </source>
</evidence>
<dbReference type="WBParaSite" id="HPLM_0000716201-mRNA-1">
    <property type="protein sequence ID" value="HPLM_0000716201-mRNA-1"/>
    <property type="gene ID" value="HPLM_0000716201"/>
</dbReference>
<gene>
    <name evidence="1" type="ORF">HPLM_LOCUS7154</name>
</gene>
<dbReference type="AlphaFoldDB" id="A0A0N4W9Z5"/>
<proteinExistence type="predicted"/>
<evidence type="ECO:0000313" key="3">
    <source>
        <dbReference type="WBParaSite" id="HPLM_0000716201-mRNA-1"/>
    </source>
</evidence>
<dbReference type="EMBL" id="UZAF01016610">
    <property type="protein sequence ID" value="VDO31097.1"/>
    <property type="molecule type" value="Genomic_DNA"/>
</dbReference>
<reference evidence="1 2" key="2">
    <citation type="submission" date="2018-11" db="EMBL/GenBank/DDBJ databases">
        <authorList>
            <consortium name="Pathogen Informatics"/>
        </authorList>
    </citation>
    <scope>NUCLEOTIDE SEQUENCE [LARGE SCALE GENOMIC DNA]</scope>
    <source>
        <strain evidence="1 2">MHpl1</strain>
    </source>
</reference>
<organism evidence="3">
    <name type="scientific">Haemonchus placei</name>
    <name type="common">Barber's pole worm</name>
    <dbReference type="NCBI Taxonomy" id="6290"/>
    <lineage>
        <taxon>Eukaryota</taxon>
        <taxon>Metazoa</taxon>
        <taxon>Ecdysozoa</taxon>
        <taxon>Nematoda</taxon>
        <taxon>Chromadorea</taxon>
        <taxon>Rhabditida</taxon>
        <taxon>Rhabditina</taxon>
        <taxon>Rhabditomorpha</taxon>
        <taxon>Strongyloidea</taxon>
        <taxon>Trichostrongylidae</taxon>
        <taxon>Haemonchus</taxon>
    </lineage>
</organism>
<accession>A0A0N4W9Z5</accession>
<evidence type="ECO:0000313" key="2">
    <source>
        <dbReference type="Proteomes" id="UP000268014"/>
    </source>
</evidence>
<reference evidence="3" key="1">
    <citation type="submission" date="2017-02" db="UniProtKB">
        <authorList>
            <consortium name="WormBaseParasite"/>
        </authorList>
    </citation>
    <scope>IDENTIFICATION</scope>
</reference>
<name>A0A0N4W9Z5_HAEPC</name>
<keyword evidence="2" id="KW-1185">Reference proteome</keyword>
<protein>
    <submittedName>
        <fullName evidence="3">DUF1800 family protein</fullName>
    </submittedName>
</protein>
<sequence length="71" mass="8300">MFWFNPVDTGRLALLLLRDGMSKFGRLKWRNNISNLLRIVGRHLDAAVEEIRAEVVNELLHYLSIWLVIVP</sequence>